<keyword evidence="1" id="KW-0812">Transmembrane</keyword>
<feature type="transmembrane region" description="Helical" evidence="1">
    <location>
        <begin position="38"/>
        <end position="56"/>
    </location>
</feature>
<organism evidence="2 3">
    <name type="scientific">Virgibacillus tibetensis</name>
    <dbReference type="NCBI Taxonomy" id="3042313"/>
    <lineage>
        <taxon>Bacteria</taxon>
        <taxon>Bacillati</taxon>
        <taxon>Bacillota</taxon>
        <taxon>Bacilli</taxon>
        <taxon>Bacillales</taxon>
        <taxon>Bacillaceae</taxon>
        <taxon>Virgibacillus</taxon>
    </lineage>
</organism>
<reference evidence="2 3" key="1">
    <citation type="journal article" date="2024" name="Int. J. Syst. Evol. Microbiol.">
        <title>Virgibacillus tibetensis sp. nov., isolated from salt lake on the Tibetan Plateau of China.</title>
        <authorList>
            <person name="Phurbu D."/>
            <person name="Liu Z.-X."/>
            <person name="Wang R."/>
            <person name="Zheng Y.-Y."/>
            <person name="Liu H.-C."/>
            <person name="Zhou Y.-G."/>
            <person name="Yu Y.-J."/>
            <person name="Li A.-H."/>
        </authorList>
    </citation>
    <scope>NUCLEOTIDE SEQUENCE [LARGE SCALE GENOMIC DNA]</scope>
    <source>
        <strain evidence="2 3">C22-A2</strain>
    </source>
</reference>
<feature type="transmembrane region" description="Helical" evidence="1">
    <location>
        <begin position="7"/>
        <end position="26"/>
    </location>
</feature>
<keyword evidence="3" id="KW-1185">Reference proteome</keyword>
<proteinExistence type="predicted"/>
<evidence type="ECO:0000313" key="3">
    <source>
        <dbReference type="Proteomes" id="UP001335737"/>
    </source>
</evidence>
<dbReference type="EMBL" id="JARZFX010000003">
    <property type="protein sequence ID" value="MEC5423499.1"/>
    <property type="molecule type" value="Genomic_DNA"/>
</dbReference>
<keyword evidence="1" id="KW-1133">Transmembrane helix</keyword>
<dbReference type="Proteomes" id="UP001335737">
    <property type="component" value="Unassembled WGS sequence"/>
</dbReference>
<name>A0ABU6KGD5_9BACI</name>
<sequence>MKRFLYYFTWTIGIGVFIYFGLKYQIHIEEKAKMEFQLLPVVRFAIIFPVLIGLVLRLPKLIMEIKEKRLWTFDWVRFVAIALPSLIIILMAYLPFTSFGGNLVPLSQIMLIGGPTITTVAGIVFGYVLLDCLKK</sequence>
<evidence type="ECO:0008006" key="4">
    <source>
        <dbReference type="Google" id="ProtNLM"/>
    </source>
</evidence>
<evidence type="ECO:0000313" key="2">
    <source>
        <dbReference type="EMBL" id="MEC5423499.1"/>
    </source>
</evidence>
<comment type="caution">
    <text evidence="2">The sequence shown here is derived from an EMBL/GenBank/DDBJ whole genome shotgun (WGS) entry which is preliminary data.</text>
</comment>
<feature type="transmembrane region" description="Helical" evidence="1">
    <location>
        <begin position="108"/>
        <end position="130"/>
    </location>
</feature>
<dbReference type="RefSeq" id="WP_327607069.1">
    <property type="nucleotide sequence ID" value="NZ_JARZFX010000003.1"/>
</dbReference>
<protein>
    <recommendedName>
        <fullName evidence="4">Permease</fullName>
    </recommendedName>
</protein>
<gene>
    <name evidence="2" type="ORF">QGM71_08315</name>
</gene>
<feature type="transmembrane region" description="Helical" evidence="1">
    <location>
        <begin position="76"/>
        <end position="96"/>
    </location>
</feature>
<accession>A0ABU6KGD5</accession>
<evidence type="ECO:0000256" key="1">
    <source>
        <dbReference type="SAM" id="Phobius"/>
    </source>
</evidence>
<keyword evidence="1" id="KW-0472">Membrane</keyword>